<proteinExistence type="predicted"/>
<evidence type="ECO:0000313" key="2">
    <source>
        <dbReference type="EMBL" id="VDK34445.1"/>
    </source>
</evidence>
<dbReference type="STRING" id="60517.A0A0R3W4S3"/>
<dbReference type="AlphaFoldDB" id="A0A0R3W4S3"/>
<evidence type="ECO:0000256" key="1">
    <source>
        <dbReference type="SAM" id="Phobius"/>
    </source>
</evidence>
<protein>
    <submittedName>
        <fullName evidence="4">Inner membrane protein</fullName>
    </submittedName>
</protein>
<gene>
    <name evidence="2" type="ORF">TASK_LOCUS5063</name>
</gene>
<keyword evidence="1" id="KW-0812">Transmembrane</keyword>
<keyword evidence="1" id="KW-0472">Membrane</keyword>
<organism evidence="4">
    <name type="scientific">Taenia asiatica</name>
    <name type="common">Asian tapeworm</name>
    <dbReference type="NCBI Taxonomy" id="60517"/>
    <lineage>
        <taxon>Eukaryota</taxon>
        <taxon>Metazoa</taxon>
        <taxon>Spiralia</taxon>
        <taxon>Lophotrochozoa</taxon>
        <taxon>Platyhelminthes</taxon>
        <taxon>Cestoda</taxon>
        <taxon>Eucestoda</taxon>
        <taxon>Cyclophyllidea</taxon>
        <taxon>Taeniidae</taxon>
        <taxon>Taenia</taxon>
    </lineage>
</organism>
<feature type="transmembrane region" description="Helical" evidence="1">
    <location>
        <begin position="20"/>
        <end position="41"/>
    </location>
</feature>
<sequence>MYTTNRKDVYPRALLLNSGLHIKVFGFSNVALWAASLWFLWKETPWFRGESGPMQQDPVLPEVDGAPL</sequence>
<reference evidence="2 3" key="2">
    <citation type="submission" date="2018-11" db="EMBL/GenBank/DDBJ databases">
        <authorList>
            <consortium name="Pathogen Informatics"/>
        </authorList>
    </citation>
    <scope>NUCLEOTIDE SEQUENCE [LARGE SCALE GENOMIC DNA]</scope>
</reference>
<keyword evidence="1" id="KW-1133">Transmembrane helix</keyword>
<accession>A0A0R3W4S3</accession>
<evidence type="ECO:0000313" key="3">
    <source>
        <dbReference type="Proteomes" id="UP000282613"/>
    </source>
</evidence>
<dbReference type="OrthoDB" id="10006326at2759"/>
<reference evidence="4" key="1">
    <citation type="submission" date="2017-02" db="UniProtKB">
        <authorList>
            <consortium name="WormBaseParasite"/>
        </authorList>
    </citation>
    <scope>IDENTIFICATION</scope>
</reference>
<evidence type="ECO:0000313" key="4">
    <source>
        <dbReference type="WBParaSite" id="TASK_0000506201-mRNA-1"/>
    </source>
</evidence>
<dbReference type="EMBL" id="UYRS01018389">
    <property type="protein sequence ID" value="VDK34445.1"/>
    <property type="molecule type" value="Genomic_DNA"/>
</dbReference>
<dbReference type="WBParaSite" id="TASK_0000506201-mRNA-1">
    <property type="protein sequence ID" value="TASK_0000506201-mRNA-1"/>
    <property type="gene ID" value="TASK_0000506201"/>
</dbReference>
<keyword evidence="3" id="KW-1185">Reference proteome</keyword>
<dbReference type="Proteomes" id="UP000282613">
    <property type="component" value="Unassembled WGS sequence"/>
</dbReference>
<name>A0A0R3W4S3_TAEAS</name>